<proteinExistence type="predicted"/>
<sequence>MMNRYWFEPEAFNRLYNCTRYTPEEWHRFGVPDKVIGAVYCCIGLMYEVLYFPCLYTMAGKKFIRLSCYKIMFYLGIIDVACIFINSIMDGFFAWHGNVYCDYPDIMYISGAISTGLWCSACMACMMLALNRVCDLLKPQWMEHLFGGSRAYYWLLAPSLYGLYFIIFTPPLIFSSIYDGAFFDPYVGTPATDKEIYTSWPHTINNMVVIAVLVTAYSCVCVVVIMKSRFLNSSSSSGNTMSGMQKTIVAQATMICMLILIAATVYVRMQFIETAGYMVVVGQITWQSSHGGAVFIYLFLNKSMRSEIRRQFCCSQPHQVSSTTNLKQKHTNTHTNISSNRDSHGEIMY</sequence>
<comment type="caution">
    <text evidence="3">The sequence shown here is derived from an EMBL/GenBank/DDBJ whole genome shotgun (WGS) entry which is preliminary data.</text>
</comment>
<accession>A0A811KY48</accession>
<keyword evidence="2" id="KW-1133">Transmembrane helix</keyword>
<reference evidence="3" key="1">
    <citation type="submission" date="2020-09" db="EMBL/GenBank/DDBJ databases">
        <authorList>
            <person name="Kikuchi T."/>
        </authorList>
    </citation>
    <scope>NUCLEOTIDE SEQUENCE</scope>
    <source>
        <strain evidence="3">SH1</strain>
    </source>
</reference>
<gene>
    <name evidence="3" type="ORF">BOKJ2_LOCUS8961</name>
</gene>
<dbReference type="OrthoDB" id="5875846at2759"/>
<dbReference type="Pfam" id="PF10321">
    <property type="entry name" value="7TM_GPCR_Srt"/>
    <property type="match status" value="1"/>
</dbReference>
<feature type="transmembrane region" description="Helical" evidence="2">
    <location>
        <begin position="275"/>
        <end position="300"/>
    </location>
</feature>
<dbReference type="EMBL" id="CAJFCW020000004">
    <property type="protein sequence ID" value="CAG9113743.1"/>
    <property type="molecule type" value="Genomic_DNA"/>
</dbReference>
<dbReference type="Proteomes" id="UP000614601">
    <property type="component" value="Unassembled WGS sequence"/>
</dbReference>
<evidence type="ECO:0000256" key="1">
    <source>
        <dbReference type="SAM" id="MobiDB-lite"/>
    </source>
</evidence>
<dbReference type="PANTHER" id="PTHR23021:SF11">
    <property type="entry name" value="SERPENTINE RECEPTOR, CLASS T"/>
    <property type="match status" value="1"/>
</dbReference>
<feature type="region of interest" description="Disordered" evidence="1">
    <location>
        <begin position="324"/>
        <end position="349"/>
    </location>
</feature>
<keyword evidence="2" id="KW-0812">Transmembrane</keyword>
<dbReference type="AlphaFoldDB" id="A0A811KY48"/>
<organism evidence="3 4">
    <name type="scientific">Bursaphelenchus okinawaensis</name>
    <dbReference type="NCBI Taxonomy" id="465554"/>
    <lineage>
        <taxon>Eukaryota</taxon>
        <taxon>Metazoa</taxon>
        <taxon>Ecdysozoa</taxon>
        <taxon>Nematoda</taxon>
        <taxon>Chromadorea</taxon>
        <taxon>Rhabditida</taxon>
        <taxon>Tylenchina</taxon>
        <taxon>Tylenchomorpha</taxon>
        <taxon>Aphelenchoidea</taxon>
        <taxon>Aphelenchoididae</taxon>
        <taxon>Bursaphelenchus</taxon>
    </lineage>
</organism>
<name>A0A811KY48_9BILA</name>
<dbReference type="InterPro" id="IPR019425">
    <property type="entry name" value="7TM_GPCR_serpentine_rcpt_Srt"/>
</dbReference>
<feature type="transmembrane region" description="Helical" evidence="2">
    <location>
        <begin position="207"/>
        <end position="226"/>
    </location>
</feature>
<evidence type="ECO:0000256" key="2">
    <source>
        <dbReference type="SAM" id="Phobius"/>
    </source>
</evidence>
<dbReference type="Gene3D" id="1.20.1070.10">
    <property type="entry name" value="Rhodopsin 7-helix transmembrane proteins"/>
    <property type="match status" value="1"/>
</dbReference>
<feature type="transmembrane region" description="Helical" evidence="2">
    <location>
        <begin position="151"/>
        <end position="174"/>
    </location>
</feature>
<dbReference type="Proteomes" id="UP000783686">
    <property type="component" value="Unassembled WGS sequence"/>
</dbReference>
<protein>
    <submittedName>
        <fullName evidence="3">Uncharacterized protein</fullName>
    </submittedName>
</protein>
<keyword evidence="4" id="KW-1185">Reference proteome</keyword>
<dbReference type="PANTHER" id="PTHR23021">
    <property type="entry name" value="SERPENTINE RECEPTOR, CLASS T"/>
    <property type="match status" value="1"/>
</dbReference>
<feature type="transmembrane region" description="Helical" evidence="2">
    <location>
        <begin position="247"/>
        <end position="269"/>
    </location>
</feature>
<evidence type="ECO:0000313" key="3">
    <source>
        <dbReference type="EMBL" id="CAD5220472.1"/>
    </source>
</evidence>
<dbReference type="SUPFAM" id="SSF81321">
    <property type="entry name" value="Family A G protein-coupled receptor-like"/>
    <property type="match status" value="1"/>
</dbReference>
<feature type="transmembrane region" description="Helical" evidence="2">
    <location>
        <begin position="71"/>
        <end position="94"/>
    </location>
</feature>
<keyword evidence="2" id="KW-0472">Membrane</keyword>
<dbReference type="EMBL" id="CAJFDH010000004">
    <property type="protein sequence ID" value="CAD5220472.1"/>
    <property type="molecule type" value="Genomic_DNA"/>
</dbReference>
<feature type="transmembrane region" description="Helical" evidence="2">
    <location>
        <begin position="35"/>
        <end position="59"/>
    </location>
</feature>
<evidence type="ECO:0000313" key="4">
    <source>
        <dbReference type="Proteomes" id="UP000614601"/>
    </source>
</evidence>
<feature type="transmembrane region" description="Helical" evidence="2">
    <location>
        <begin position="106"/>
        <end position="130"/>
    </location>
</feature>